<dbReference type="GO" id="GO:0006282">
    <property type="term" value="P:regulation of DNA repair"/>
    <property type="evidence" value="ECO:0007669"/>
    <property type="project" value="UniProtKB-UniRule"/>
</dbReference>
<reference evidence="9" key="1">
    <citation type="submission" date="2021-10" db="EMBL/GenBank/DDBJ databases">
        <title>Novel species in genus Arthrobacter.</title>
        <authorList>
            <person name="Liu Y."/>
        </authorList>
    </citation>
    <scope>NUCLEOTIDE SEQUENCE</scope>
    <source>
        <strain evidence="11">zg-Y462</strain>
        <strain evidence="9">Zg-Y462</strain>
    </source>
</reference>
<evidence type="ECO:0000259" key="8">
    <source>
        <dbReference type="Pfam" id="PF21982"/>
    </source>
</evidence>
<feature type="domain" description="RecX first three-helical" evidence="8">
    <location>
        <begin position="10"/>
        <end position="48"/>
    </location>
</feature>
<comment type="function">
    <text evidence="5">Modulates RecA activity.</text>
</comment>
<dbReference type="EMBL" id="JAJFZT010000006">
    <property type="protein sequence ID" value="MCC3273147.1"/>
    <property type="molecule type" value="Genomic_DNA"/>
</dbReference>
<comment type="similarity">
    <text evidence="2 5">Belongs to the RecX family.</text>
</comment>
<organism evidence="9 12">
    <name type="scientific">Arthrobacter zhangbolii</name>
    <dbReference type="NCBI Taxonomy" id="2886936"/>
    <lineage>
        <taxon>Bacteria</taxon>
        <taxon>Bacillati</taxon>
        <taxon>Actinomycetota</taxon>
        <taxon>Actinomycetes</taxon>
        <taxon>Micrococcales</taxon>
        <taxon>Micrococcaceae</taxon>
        <taxon>Arthrobacter</taxon>
    </lineage>
</organism>
<evidence type="ECO:0000313" key="12">
    <source>
        <dbReference type="Proteomes" id="UP001155145"/>
    </source>
</evidence>
<dbReference type="InterPro" id="IPR053926">
    <property type="entry name" value="RecX_HTH_1st"/>
</dbReference>
<evidence type="ECO:0000259" key="7">
    <source>
        <dbReference type="Pfam" id="PF21981"/>
    </source>
</evidence>
<protein>
    <recommendedName>
        <fullName evidence="3 5">Regulatory protein RecX</fullName>
    </recommendedName>
</protein>
<evidence type="ECO:0000256" key="5">
    <source>
        <dbReference type="HAMAP-Rule" id="MF_01114"/>
    </source>
</evidence>
<dbReference type="Pfam" id="PF21982">
    <property type="entry name" value="RecX_HTH1"/>
    <property type="match status" value="1"/>
</dbReference>
<evidence type="ECO:0000256" key="3">
    <source>
        <dbReference type="ARBA" id="ARBA00018111"/>
    </source>
</evidence>
<evidence type="ECO:0000313" key="11">
    <source>
        <dbReference type="Proteomes" id="UP000829758"/>
    </source>
</evidence>
<gene>
    <name evidence="5" type="primary">recX</name>
    <name evidence="9" type="ORF">LJ755_10460</name>
    <name evidence="10" type="ORF">MUK71_06095</name>
</gene>
<evidence type="ECO:0000259" key="6">
    <source>
        <dbReference type="Pfam" id="PF02631"/>
    </source>
</evidence>
<dbReference type="Pfam" id="PF02631">
    <property type="entry name" value="RecX_HTH2"/>
    <property type="match status" value="1"/>
</dbReference>
<keyword evidence="4 5" id="KW-0963">Cytoplasm</keyword>
<dbReference type="PANTHER" id="PTHR33602:SF1">
    <property type="entry name" value="REGULATORY PROTEIN RECX FAMILY PROTEIN"/>
    <property type="match status" value="1"/>
</dbReference>
<evidence type="ECO:0000313" key="10">
    <source>
        <dbReference type="EMBL" id="UON93613.1"/>
    </source>
</evidence>
<dbReference type="Pfam" id="PF21981">
    <property type="entry name" value="RecX_HTH3"/>
    <property type="match status" value="1"/>
</dbReference>
<comment type="subcellular location">
    <subcellularLocation>
        <location evidence="1 5">Cytoplasm</location>
    </subcellularLocation>
</comment>
<dbReference type="AlphaFoldDB" id="A0A9X1SA82"/>
<dbReference type="GO" id="GO:0005737">
    <property type="term" value="C:cytoplasm"/>
    <property type="evidence" value="ECO:0007669"/>
    <property type="project" value="UniProtKB-SubCell"/>
</dbReference>
<proteinExistence type="inferred from homology"/>
<feature type="domain" description="RecX third three-helical" evidence="7">
    <location>
        <begin position="103"/>
        <end position="149"/>
    </location>
</feature>
<dbReference type="InterPro" id="IPR053924">
    <property type="entry name" value="RecX_HTH_2nd"/>
</dbReference>
<dbReference type="HAMAP" id="MF_01114">
    <property type="entry name" value="RecX"/>
    <property type="match status" value="1"/>
</dbReference>
<evidence type="ECO:0000256" key="1">
    <source>
        <dbReference type="ARBA" id="ARBA00004496"/>
    </source>
</evidence>
<dbReference type="PANTHER" id="PTHR33602">
    <property type="entry name" value="REGULATORY PROTEIN RECX FAMILY PROTEIN"/>
    <property type="match status" value="1"/>
</dbReference>
<accession>A0A9X1SA82</accession>
<dbReference type="Gene3D" id="1.10.10.10">
    <property type="entry name" value="Winged helix-like DNA-binding domain superfamily/Winged helix DNA-binding domain"/>
    <property type="match status" value="1"/>
</dbReference>
<dbReference type="EMBL" id="CP094984">
    <property type="protein sequence ID" value="UON93613.1"/>
    <property type="molecule type" value="Genomic_DNA"/>
</dbReference>
<dbReference type="Proteomes" id="UP000829758">
    <property type="component" value="Chromosome"/>
</dbReference>
<evidence type="ECO:0000313" key="9">
    <source>
        <dbReference type="EMBL" id="MCC3273147.1"/>
    </source>
</evidence>
<sequence>MTPEEAYSEAKAIVLRQVTASPKSRKQLETKLAERDIPAESAAAVLDRFEEVQLVDDAEFAQLWVRSRSQSKSLARGALRRELAEKGIAPDLAAEALEQVSDEDELEAARELARRKLQRSADLADRTVRDKQTRRLVGILARKGYSPSLGFRVASEVIAAVREERGDSV</sequence>
<dbReference type="Proteomes" id="UP001155145">
    <property type="component" value="Unassembled WGS sequence"/>
</dbReference>
<evidence type="ECO:0000256" key="4">
    <source>
        <dbReference type="ARBA" id="ARBA00022490"/>
    </source>
</evidence>
<dbReference type="InterPro" id="IPR053925">
    <property type="entry name" value="RecX_HTH_3rd"/>
</dbReference>
<evidence type="ECO:0000256" key="2">
    <source>
        <dbReference type="ARBA" id="ARBA00009695"/>
    </source>
</evidence>
<keyword evidence="11" id="KW-1185">Reference proteome</keyword>
<dbReference type="InterPro" id="IPR036388">
    <property type="entry name" value="WH-like_DNA-bd_sf"/>
</dbReference>
<dbReference type="InterPro" id="IPR003783">
    <property type="entry name" value="Regulatory_RecX"/>
</dbReference>
<name>A0A9X1SA82_9MICC</name>
<feature type="domain" description="RecX second three-helical" evidence="6">
    <location>
        <begin position="56"/>
        <end position="97"/>
    </location>
</feature>